<feature type="region of interest" description="Disordered" evidence="1">
    <location>
        <begin position="153"/>
        <end position="194"/>
    </location>
</feature>
<feature type="compositionally biased region" description="Acidic residues" evidence="1">
    <location>
        <begin position="161"/>
        <end position="194"/>
    </location>
</feature>
<name>A0A8H4LQ88_9HYPO</name>
<dbReference type="AlphaFoldDB" id="A0A8H4LQ88"/>
<reference evidence="2 3" key="1">
    <citation type="submission" date="2020-01" db="EMBL/GenBank/DDBJ databases">
        <title>Identification and distribution of gene clusters putatively required for synthesis of sphingolipid metabolism inhibitors in phylogenetically diverse species of the filamentous fungus Fusarium.</title>
        <authorList>
            <person name="Kim H.-S."/>
            <person name="Busman M."/>
            <person name="Brown D.W."/>
            <person name="Divon H."/>
            <person name="Uhlig S."/>
            <person name="Proctor R.H."/>
        </authorList>
    </citation>
    <scope>NUCLEOTIDE SEQUENCE [LARGE SCALE GENOMIC DNA]</scope>
    <source>
        <strain evidence="2 3">NRRL 20459</strain>
    </source>
</reference>
<dbReference type="OrthoDB" id="5073930at2759"/>
<evidence type="ECO:0000313" key="3">
    <source>
        <dbReference type="Proteomes" id="UP000554235"/>
    </source>
</evidence>
<dbReference type="Proteomes" id="UP000554235">
    <property type="component" value="Unassembled WGS sequence"/>
</dbReference>
<keyword evidence="3" id="KW-1185">Reference proteome</keyword>
<comment type="caution">
    <text evidence="2">The sequence shown here is derived from an EMBL/GenBank/DDBJ whole genome shotgun (WGS) entry which is preliminary data.</text>
</comment>
<sequence length="194" mass="21683">MVTKVEMGDFESGSDGYELKTDSLATCIRVAIVGNFPVKGEDELRDRFMAHVTEWEDHPAPEFANLMRAVRLAMGNGLVNLRAMVIACTPESRRENPVPGADIESDVREQREANTQVVRDIHALVGAQNTEVKTHSCEDPWTLIINWDKTFSSGRDALYPTDDEEDDDDDDEGDDEGDDEDNDESDDEGDDDED</sequence>
<evidence type="ECO:0000313" key="2">
    <source>
        <dbReference type="EMBL" id="KAF4473010.1"/>
    </source>
</evidence>
<accession>A0A8H4LQ88</accession>
<protein>
    <submittedName>
        <fullName evidence="2">Uncharacterized protein</fullName>
    </submittedName>
</protein>
<gene>
    <name evidence="2" type="ORF">FALBO_101</name>
</gene>
<evidence type="ECO:0000256" key="1">
    <source>
        <dbReference type="SAM" id="MobiDB-lite"/>
    </source>
</evidence>
<organism evidence="2 3">
    <name type="scientific">Fusarium albosuccineum</name>
    <dbReference type="NCBI Taxonomy" id="1237068"/>
    <lineage>
        <taxon>Eukaryota</taxon>
        <taxon>Fungi</taxon>
        <taxon>Dikarya</taxon>
        <taxon>Ascomycota</taxon>
        <taxon>Pezizomycotina</taxon>
        <taxon>Sordariomycetes</taxon>
        <taxon>Hypocreomycetidae</taxon>
        <taxon>Hypocreales</taxon>
        <taxon>Nectriaceae</taxon>
        <taxon>Fusarium</taxon>
        <taxon>Fusarium decemcellulare species complex</taxon>
    </lineage>
</organism>
<dbReference type="EMBL" id="JAADYS010000009">
    <property type="protein sequence ID" value="KAF4473010.1"/>
    <property type="molecule type" value="Genomic_DNA"/>
</dbReference>
<proteinExistence type="predicted"/>